<evidence type="ECO:0000256" key="7">
    <source>
        <dbReference type="ARBA" id="ARBA00022989"/>
    </source>
</evidence>
<evidence type="ECO:0000256" key="2">
    <source>
        <dbReference type="ARBA" id="ARBA00022670"/>
    </source>
</evidence>
<dbReference type="EMBL" id="DYXM01000068">
    <property type="protein sequence ID" value="HJE90113.1"/>
    <property type="molecule type" value="Genomic_DNA"/>
</dbReference>
<feature type="domain" description="Peptidase M48" evidence="12">
    <location>
        <begin position="92"/>
        <end position="315"/>
    </location>
</feature>
<evidence type="ECO:0000256" key="11">
    <source>
        <dbReference type="SAM" id="Phobius"/>
    </source>
</evidence>
<evidence type="ECO:0000256" key="9">
    <source>
        <dbReference type="ARBA" id="ARBA00023136"/>
    </source>
</evidence>
<evidence type="ECO:0000313" key="13">
    <source>
        <dbReference type="EMBL" id="HJE90113.1"/>
    </source>
</evidence>
<keyword evidence="5 10" id="KW-0378">Hydrolase</keyword>
<feature type="transmembrane region" description="Helical" evidence="11">
    <location>
        <begin position="207"/>
        <end position="227"/>
    </location>
</feature>
<comment type="caution">
    <text evidence="13">The sequence shown here is derived from an EMBL/GenBank/DDBJ whole genome shotgun (WGS) entry which is preliminary data.</text>
</comment>
<evidence type="ECO:0000256" key="1">
    <source>
        <dbReference type="ARBA" id="ARBA00022475"/>
    </source>
</evidence>
<keyword evidence="6 10" id="KW-0862">Zinc</keyword>
<accession>A0A921F3Y3</accession>
<comment type="cofactor">
    <cofactor evidence="10">
        <name>Zn(2+)</name>
        <dbReference type="ChEBI" id="CHEBI:29105"/>
    </cofactor>
    <text evidence="10">Binds 1 zinc ion per subunit.</text>
</comment>
<dbReference type="EC" id="3.4.24.-" evidence="13"/>
<keyword evidence="7 11" id="KW-1133">Transmembrane helix</keyword>
<dbReference type="InterPro" id="IPR050083">
    <property type="entry name" value="HtpX_protease"/>
</dbReference>
<sequence length="326" mass="34720">MASFSSELKRLRRGVFVAWFVNFLLLALTILAAMLFVALPSNVTNEELLRYLLLYAGVAVVVAAVILSFVMLLSSSVVMGSVGGDHERVTSGQLYNIAEEMSIASGMKVPDVYIQHGTGVANAYALSNRKGHARVVFTAEILQTLDRSEVQAVMAHELSHVYTGDSVAMTRLIALTSTVGIIAGMSSRMFFGRRGGGGNNNNGKANPLAIVIIVLALIFLLVAPILSRVGNAFMSRKRESQADANAVRFTRNPTAMASALAKIDGYSYQSGADNKKSAEKFYKTVGALAFFNPAKFAGAFATHPPIGERVDALVKMGAAPPQAPGT</sequence>
<gene>
    <name evidence="13" type="ORF">K8V11_03785</name>
</gene>
<protein>
    <submittedName>
        <fullName evidence="13">M48 family metalloprotease</fullName>
        <ecNumber evidence="13">3.4.24.-</ecNumber>
    </submittedName>
</protein>
<evidence type="ECO:0000313" key="14">
    <source>
        <dbReference type="Proteomes" id="UP000776650"/>
    </source>
</evidence>
<evidence type="ECO:0000256" key="6">
    <source>
        <dbReference type="ARBA" id="ARBA00022833"/>
    </source>
</evidence>
<evidence type="ECO:0000259" key="12">
    <source>
        <dbReference type="Pfam" id="PF01435"/>
    </source>
</evidence>
<dbReference type="GO" id="GO:0006508">
    <property type="term" value="P:proteolysis"/>
    <property type="evidence" value="ECO:0007669"/>
    <property type="project" value="UniProtKB-KW"/>
</dbReference>
<keyword evidence="3 11" id="KW-0812">Transmembrane</keyword>
<name>A0A921F3Y3_9ACTN</name>
<organism evidence="13 14">
    <name type="scientific">Dietzia timorensis</name>
    <dbReference type="NCBI Taxonomy" id="499555"/>
    <lineage>
        <taxon>Bacteria</taxon>
        <taxon>Bacillati</taxon>
        <taxon>Actinomycetota</taxon>
        <taxon>Actinomycetes</taxon>
        <taxon>Mycobacteriales</taxon>
        <taxon>Dietziaceae</taxon>
        <taxon>Dietzia</taxon>
    </lineage>
</organism>
<feature type="transmembrane region" description="Helical" evidence="11">
    <location>
        <begin position="172"/>
        <end position="191"/>
    </location>
</feature>
<comment type="similarity">
    <text evidence="10">Belongs to the peptidase M48 family.</text>
</comment>
<dbReference type="Gene3D" id="3.30.2010.10">
    <property type="entry name" value="Metalloproteases ('zincins'), catalytic domain"/>
    <property type="match status" value="1"/>
</dbReference>
<reference evidence="13" key="1">
    <citation type="journal article" date="2021" name="PeerJ">
        <title>Extensive microbial diversity within the chicken gut microbiome revealed by metagenomics and culture.</title>
        <authorList>
            <person name="Gilroy R."/>
            <person name="Ravi A."/>
            <person name="Getino M."/>
            <person name="Pursley I."/>
            <person name="Horton D.L."/>
            <person name="Alikhan N.F."/>
            <person name="Baker D."/>
            <person name="Gharbi K."/>
            <person name="Hall N."/>
            <person name="Watson M."/>
            <person name="Adriaenssens E.M."/>
            <person name="Foster-Nyarko E."/>
            <person name="Jarju S."/>
            <person name="Secka A."/>
            <person name="Antonio M."/>
            <person name="Oren A."/>
            <person name="Chaudhuri R.R."/>
            <person name="La Ragione R."/>
            <person name="Hildebrand F."/>
            <person name="Pallen M.J."/>
        </authorList>
    </citation>
    <scope>NUCLEOTIDE SEQUENCE</scope>
    <source>
        <strain evidence="13">ChiGjej1B1-18357</strain>
    </source>
</reference>
<dbReference type="InterPro" id="IPR001915">
    <property type="entry name" value="Peptidase_M48"/>
</dbReference>
<proteinExistence type="inferred from homology"/>
<evidence type="ECO:0000256" key="3">
    <source>
        <dbReference type="ARBA" id="ARBA00022692"/>
    </source>
</evidence>
<dbReference type="Pfam" id="PF01435">
    <property type="entry name" value="Peptidase_M48"/>
    <property type="match status" value="1"/>
</dbReference>
<evidence type="ECO:0000256" key="8">
    <source>
        <dbReference type="ARBA" id="ARBA00023049"/>
    </source>
</evidence>
<dbReference type="AlphaFoldDB" id="A0A921F3Y3"/>
<dbReference type="GO" id="GO:0046872">
    <property type="term" value="F:metal ion binding"/>
    <property type="evidence" value="ECO:0007669"/>
    <property type="project" value="UniProtKB-KW"/>
</dbReference>
<keyword evidence="9 11" id="KW-0472">Membrane</keyword>
<feature type="transmembrane region" description="Helical" evidence="11">
    <location>
        <begin position="16"/>
        <end position="39"/>
    </location>
</feature>
<dbReference type="RefSeq" id="WP_303911067.1">
    <property type="nucleotide sequence ID" value="NZ_DYXM01000068.1"/>
</dbReference>
<keyword evidence="2 10" id="KW-0645">Protease</keyword>
<keyword evidence="4" id="KW-0479">Metal-binding</keyword>
<feature type="transmembrane region" description="Helical" evidence="11">
    <location>
        <begin position="51"/>
        <end position="73"/>
    </location>
</feature>
<keyword evidence="8 10" id="KW-0482">Metalloprotease</keyword>
<dbReference type="GO" id="GO:0004222">
    <property type="term" value="F:metalloendopeptidase activity"/>
    <property type="evidence" value="ECO:0007669"/>
    <property type="project" value="InterPro"/>
</dbReference>
<evidence type="ECO:0000256" key="5">
    <source>
        <dbReference type="ARBA" id="ARBA00022801"/>
    </source>
</evidence>
<reference evidence="13" key="2">
    <citation type="submission" date="2021-09" db="EMBL/GenBank/DDBJ databases">
        <authorList>
            <person name="Gilroy R."/>
        </authorList>
    </citation>
    <scope>NUCLEOTIDE SEQUENCE</scope>
    <source>
        <strain evidence="13">ChiGjej1B1-18357</strain>
    </source>
</reference>
<dbReference type="PANTHER" id="PTHR43221:SF2">
    <property type="entry name" value="PROTEASE HTPX HOMOLOG"/>
    <property type="match status" value="1"/>
</dbReference>
<dbReference type="Proteomes" id="UP000776650">
    <property type="component" value="Unassembled WGS sequence"/>
</dbReference>
<evidence type="ECO:0000256" key="10">
    <source>
        <dbReference type="RuleBase" id="RU003983"/>
    </source>
</evidence>
<evidence type="ECO:0000256" key="4">
    <source>
        <dbReference type="ARBA" id="ARBA00022723"/>
    </source>
</evidence>
<keyword evidence="1" id="KW-1003">Cell membrane</keyword>
<dbReference type="PANTHER" id="PTHR43221">
    <property type="entry name" value="PROTEASE HTPX"/>
    <property type="match status" value="1"/>
</dbReference>